<dbReference type="Gene3D" id="3.40.50.1820">
    <property type="entry name" value="alpha/beta hydrolase"/>
    <property type="match status" value="1"/>
</dbReference>
<reference evidence="5 6" key="1">
    <citation type="submission" date="2022-06" db="EMBL/GenBank/DDBJ databases">
        <title>Draft genome sequence of type strain Streptomyces rubrisoli DSM 42083.</title>
        <authorList>
            <person name="Duangmal K."/>
            <person name="Klaysubun C."/>
        </authorList>
    </citation>
    <scope>NUCLEOTIDE SEQUENCE [LARGE SCALE GENOMIC DNA]</scope>
    <source>
        <strain evidence="5 6">DSM 42083</strain>
    </source>
</reference>
<evidence type="ECO:0000313" key="6">
    <source>
        <dbReference type="Proteomes" id="UP001206206"/>
    </source>
</evidence>
<keyword evidence="6" id="KW-1185">Reference proteome</keyword>
<dbReference type="InterPro" id="IPR025110">
    <property type="entry name" value="AMP-bd_C"/>
</dbReference>
<dbReference type="InterPro" id="IPR020806">
    <property type="entry name" value="PKS_PP-bd"/>
</dbReference>
<proteinExistence type="predicted"/>
<dbReference type="InterPro" id="IPR045851">
    <property type="entry name" value="AMP-bd_C_sf"/>
</dbReference>
<dbReference type="InterPro" id="IPR042099">
    <property type="entry name" value="ANL_N_sf"/>
</dbReference>
<dbReference type="InterPro" id="IPR010071">
    <property type="entry name" value="AA_adenyl_dom"/>
</dbReference>
<dbReference type="PROSITE" id="PS00455">
    <property type="entry name" value="AMP_BINDING"/>
    <property type="match status" value="1"/>
</dbReference>
<dbReference type="Gene3D" id="3.40.50.12780">
    <property type="entry name" value="N-terminal domain of ligase-like"/>
    <property type="match status" value="1"/>
</dbReference>
<dbReference type="Gene3D" id="3.30.300.30">
    <property type="match status" value="1"/>
</dbReference>
<evidence type="ECO:0000256" key="2">
    <source>
        <dbReference type="ARBA" id="ARBA00022553"/>
    </source>
</evidence>
<dbReference type="Proteomes" id="UP001206206">
    <property type="component" value="Unassembled WGS sequence"/>
</dbReference>
<name>A0ABT1PIR7_9ACTN</name>
<dbReference type="NCBIfam" id="TIGR01733">
    <property type="entry name" value="AA-adenyl-dom"/>
    <property type="match status" value="1"/>
</dbReference>
<dbReference type="RefSeq" id="WP_255931394.1">
    <property type="nucleotide sequence ID" value="NZ_JANFNH010000039.1"/>
</dbReference>
<dbReference type="InterPro" id="IPR029058">
    <property type="entry name" value="AB_hydrolase_fold"/>
</dbReference>
<sequence>MAGTDSAPLSGPPSDQLPLGGPARCVAAAGTISGQVDVPALRAGLHRTAELLPALRFETGPGLTVLDLRHVPASEREEATREVLGELVLAPWSAQGPALRARLLLVPDGAVLAAAARRDVLDEPGFTRFLVDACAPDEPPVSAASDGDGTPAASDGAAEHWKDLAGCLPPFSLPTDRPRPPALCGDCATVSLTIAEELAPRLSELADECGADTATVMLAGVHVLLSRMGADAETAVTLTAGAGDRSVSLASLADGPSFRTLLERVRDTRFAEAEHGPAPEELYTAVALTVRDRALLPPRAVGGLPLTPLRLPRVVSAHELRFVLEPRPGGGWGGQLEYAPEVFDRVTAERLASRYRLVLAAAADCPDTPASRLPILTAAERRLVTVEWNRTETSAQPDQCLHELIRQQARLTPDAPAARCGETVLTYGQLERRANGLARSLAEHGAGPGRTVGICAQRSVDMVVAVVAVMTAGAAYVPLDPAYPAERLAFMVEDSAVPVILTDRSSAELLDERRVALLRLDSTQTAATAPHTSVTPDSLCYVIYTSGSTGLPKGAANTHRGVLNTMRSLVSRLRLDTATRLLQASSLNFDMSAFDILATLLSGGCLVIPEQHEATEPARLLDLAHRADLTVWSSTPALFRGALDEAYATGRGLPPRLRTVALGGDRFPAEVPELLADLAPGCRAFNFAGMTEVSFTTTAHPVTVADARRTSVPWGRPLPGQRMYVLDEYGEPVPPGAPGELYIGGAGVGPGYWNRPELSAERFVADPFADEPDARMYRTGDRVRHLPDGAVEFLGRLDHQVKVRGFRIETGEIEAALTLHPQVRDAVVEAREHESGGDRRLIAHIVLNAPERPLSVEELRGFLATRLPDPMIPSVFLTRPSLPLTPGGKIDRAALAAVVVPNGRPLLDAPYEAPRDELERTIAAEWERILGISGVGAHDEFSALGGHSLLATATMAALSEQLGVPLSARDLFEASTPARLAKRVRSTAR</sequence>
<dbReference type="SUPFAM" id="SSF52777">
    <property type="entry name" value="CoA-dependent acyltransferases"/>
    <property type="match status" value="1"/>
</dbReference>
<evidence type="ECO:0000256" key="3">
    <source>
        <dbReference type="SAM" id="MobiDB-lite"/>
    </source>
</evidence>
<organism evidence="5 6">
    <name type="scientific">Streptantibioticus rubrisoli</name>
    <dbReference type="NCBI Taxonomy" id="1387313"/>
    <lineage>
        <taxon>Bacteria</taxon>
        <taxon>Bacillati</taxon>
        <taxon>Actinomycetota</taxon>
        <taxon>Actinomycetes</taxon>
        <taxon>Kitasatosporales</taxon>
        <taxon>Streptomycetaceae</taxon>
        <taxon>Streptantibioticus</taxon>
    </lineage>
</organism>
<dbReference type="SUPFAM" id="SSF56801">
    <property type="entry name" value="Acetyl-CoA synthetase-like"/>
    <property type="match status" value="1"/>
</dbReference>
<dbReference type="Pfam" id="PF13193">
    <property type="entry name" value="AMP-binding_C"/>
    <property type="match status" value="1"/>
</dbReference>
<evidence type="ECO:0000256" key="1">
    <source>
        <dbReference type="ARBA" id="ARBA00022450"/>
    </source>
</evidence>
<keyword evidence="1" id="KW-0596">Phosphopantetheine</keyword>
<dbReference type="PROSITE" id="PS50075">
    <property type="entry name" value="CARRIER"/>
    <property type="match status" value="1"/>
</dbReference>
<dbReference type="Pfam" id="PF00501">
    <property type="entry name" value="AMP-binding"/>
    <property type="match status" value="1"/>
</dbReference>
<dbReference type="PANTHER" id="PTHR45527:SF1">
    <property type="entry name" value="FATTY ACID SYNTHASE"/>
    <property type="match status" value="1"/>
</dbReference>
<evidence type="ECO:0000313" key="5">
    <source>
        <dbReference type="EMBL" id="MCQ4045263.1"/>
    </source>
</evidence>
<dbReference type="Gene3D" id="3.30.559.30">
    <property type="entry name" value="Nonribosomal peptide synthetase, condensation domain"/>
    <property type="match status" value="1"/>
</dbReference>
<dbReference type="InterPro" id="IPR036736">
    <property type="entry name" value="ACP-like_sf"/>
</dbReference>
<protein>
    <submittedName>
        <fullName evidence="5">Amino acid adenylation domain-containing protein</fullName>
    </submittedName>
</protein>
<dbReference type="PANTHER" id="PTHR45527">
    <property type="entry name" value="NONRIBOSOMAL PEPTIDE SYNTHETASE"/>
    <property type="match status" value="1"/>
</dbReference>
<dbReference type="CDD" id="cd05930">
    <property type="entry name" value="A_NRPS"/>
    <property type="match status" value="1"/>
</dbReference>
<evidence type="ECO:0000259" key="4">
    <source>
        <dbReference type="PROSITE" id="PS50075"/>
    </source>
</evidence>
<feature type="domain" description="Carrier" evidence="4">
    <location>
        <begin position="913"/>
        <end position="988"/>
    </location>
</feature>
<gene>
    <name evidence="5" type="ORF">NON19_25330</name>
</gene>
<dbReference type="Pfam" id="PF00550">
    <property type="entry name" value="PP-binding"/>
    <property type="match status" value="1"/>
</dbReference>
<dbReference type="InterPro" id="IPR020845">
    <property type="entry name" value="AMP-binding_CS"/>
</dbReference>
<comment type="caution">
    <text evidence="5">The sequence shown here is derived from an EMBL/GenBank/DDBJ whole genome shotgun (WGS) entry which is preliminary data.</text>
</comment>
<dbReference type="SUPFAM" id="SSF47336">
    <property type="entry name" value="ACP-like"/>
    <property type="match status" value="1"/>
</dbReference>
<keyword evidence="2" id="KW-0597">Phosphoprotein</keyword>
<dbReference type="SMART" id="SM00823">
    <property type="entry name" value="PKS_PP"/>
    <property type="match status" value="1"/>
</dbReference>
<dbReference type="InterPro" id="IPR000873">
    <property type="entry name" value="AMP-dep_synth/lig_dom"/>
</dbReference>
<dbReference type="InterPro" id="IPR009081">
    <property type="entry name" value="PP-bd_ACP"/>
</dbReference>
<accession>A0ABT1PIR7</accession>
<dbReference type="EMBL" id="JANFNH010000039">
    <property type="protein sequence ID" value="MCQ4045263.1"/>
    <property type="molecule type" value="Genomic_DNA"/>
</dbReference>
<feature type="region of interest" description="Disordered" evidence="3">
    <location>
        <begin position="1"/>
        <end position="21"/>
    </location>
</feature>